<dbReference type="PANTHER" id="PTHR32448">
    <property type="entry name" value="OS08G0158400 PROTEIN"/>
    <property type="match status" value="1"/>
</dbReference>
<reference evidence="5" key="1">
    <citation type="journal article" date="2014" name="Nat. Commun.">
        <title>The emerging biofuel crop Camelina sativa retains a highly undifferentiated hexaploid genome structure.</title>
        <authorList>
            <person name="Kagale S."/>
            <person name="Koh C."/>
            <person name="Nixon J."/>
            <person name="Bollina V."/>
            <person name="Clarke W.E."/>
            <person name="Tuteja R."/>
            <person name="Spillane C."/>
            <person name="Robinson S.J."/>
            <person name="Links M.G."/>
            <person name="Clarke C."/>
            <person name="Higgins E.E."/>
            <person name="Huebert T."/>
            <person name="Sharpe A.G."/>
            <person name="Parkin I.A."/>
        </authorList>
    </citation>
    <scope>NUCLEOTIDE SEQUENCE [LARGE SCALE GENOMIC DNA]</scope>
    <source>
        <strain evidence="5">cv. DH55</strain>
    </source>
</reference>
<organism evidence="5 6">
    <name type="scientific">Camelina sativa</name>
    <name type="common">False flax</name>
    <name type="synonym">Myagrum sativum</name>
    <dbReference type="NCBI Taxonomy" id="90675"/>
    <lineage>
        <taxon>Eukaryota</taxon>
        <taxon>Viridiplantae</taxon>
        <taxon>Streptophyta</taxon>
        <taxon>Embryophyta</taxon>
        <taxon>Tracheophyta</taxon>
        <taxon>Spermatophyta</taxon>
        <taxon>Magnoliopsida</taxon>
        <taxon>eudicotyledons</taxon>
        <taxon>Gunneridae</taxon>
        <taxon>Pentapetalae</taxon>
        <taxon>rosids</taxon>
        <taxon>malvids</taxon>
        <taxon>Brassicales</taxon>
        <taxon>Brassicaceae</taxon>
        <taxon>Camelineae</taxon>
        <taxon>Camelina</taxon>
    </lineage>
</organism>
<keyword evidence="3" id="KW-0560">Oxidoreductase</keyword>
<keyword evidence="1" id="KW-0285">Flavoprotein</keyword>
<sequence>MGGHLVGGAYGSMMRKFGLGADNVLDARIVDANGKILDRAAMGEDVFWAIRGAGGGSFGVILAWKIKLVPVPATVTVFTVTKTLEQDGTNVLYKWQQVADKLDDDLFIRVIISPARKTTGSADRTISMSFQAQFLGDSNRLLEIMQKDFPELGLTEKDCTEMSWIKSVMYIAGFPNSAAPEALLAGKSLFKNHFKAKSDFVKEPIPVEGLEGLWKRFLEEDSPLTIWNPYGGMMSRISESETPFPHREGTLFKIQWLSTWQDGEASEAKHMKWIREMYDYMELYVSKNPRQAYVNYRDLDLGTNKEESDAREWGAKYYKGNFDRLVKIKGEFDPDNFFRHEQSVPTKIG</sequence>
<dbReference type="SUPFAM" id="SSF56176">
    <property type="entry name" value="FAD-binding/transporter-associated domain-like"/>
    <property type="match status" value="1"/>
</dbReference>
<dbReference type="InterPro" id="IPR016169">
    <property type="entry name" value="FAD-bd_PCMH_sub2"/>
</dbReference>
<dbReference type="Gene3D" id="3.40.462.20">
    <property type="match status" value="1"/>
</dbReference>
<evidence type="ECO:0000313" key="5">
    <source>
        <dbReference type="Proteomes" id="UP000694864"/>
    </source>
</evidence>
<evidence type="ECO:0000256" key="1">
    <source>
        <dbReference type="ARBA" id="ARBA00022630"/>
    </source>
</evidence>
<evidence type="ECO:0000313" key="6">
    <source>
        <dbReference type="RefSeq" id="XP_019100441.1"/>
    </source>
</evidence>
<dbReference type="InterPro" id="IPR012951">
    <property type="entry name" value="BBE"/>
</dbReference>
<feature type="domain" description="FAD-binding PCMH-type" evidence="4">
    <location>
        <begin position="1"/>
        <end position="71"/>
    </location>
</feature>
<protein>
    <submittedName>
        <fullName evidence="6">Berberine bridge enzyme-like 4</fullName>
    </submittedName>
</protein>
<dbReference type="InterPro" id="IPR036318">
    <property type="entry name" value="FAD-bd_PCMH-like_sf"/>
</dbReference>
<dbReference type="InterPro" id="IPR016166">
    <property type="entry name" value="FAD-bd_PCMH"/>
</dbReference>
<proteinExistence type="predicted"/>
<dbReference type="Proteomes" id="UP000694864">
    <property type="component" value="Chromosome 4"/>
</dbReference>
<dbReference type="Gene3D" id="3.30.465.10">
    <property type="match status" value="1"/>
</dbReference>
<dbReference type="GeneID" id="104781878"/>
<name>A0ABM1RN53_CAMSA</name>
<keyword evidence="2" id="KW-0274">FAD</keyword>
<evidence type="ECO:0000256" key="3">
    <source>
        <dbReference type="ARBA" id="ARBA00023002"/>
    </source>
</evidence>
<gene>
    <name evidence="6" type="primary">LOC104781878</name>
</gene>
<dbReference type="Pfam" id="PF08031">
    <property type="entry name" value="BBE"/>
    <property type="match status" value="1"/>
</dbReference>
<evidence type="ECO:0000256" key="2">
    <source>
        <dbReference type="ARBA" id="ARBA00022827"/>
    </source>
</evidence>
<reference evidence="6" key="2">
    <citation type="submission" date="2025-08" db="UniProtKB">
        <authorList>
            <consortium name="RefSeq"/>
        </authorList>
    </citation>
    <scope>IDENTIFICATION</scope>
    <source>
        <tissue evidence="6">Leaf</tissue>
    </source>
</reference>
<evidence type="ECO:0000259" key="4">
    <source>
        <dbReference type="PROSITE" id="PS51387"/>
    </source>
</evidence>
<keyword evidence="5" id="KW-1185">Reference proteome</keyword>
<dbReference type="PROSITE" id="PS51387">
    <property type="entry name" value="FAD_PCMH"/>
    <property type="match status" value="1"/>
</dbReference>
<dbReference type="RefSeq" id="XP_019100441.1">
    <property type="nucleotide sequence ID" value="XM_019244896.1"/>
</dbReference>
<accession>A0ABM1RN53</accession>